<reference evidence="1 2" key="1">
    <citation type="journal article" date="2012" name="J. Bacteriol.">
        <title>Genome Sequence of Gallaecimonas xiamenensis Type Strain 3-C-1.</title>
        <authorList>
            <person name="Lai Q."/>
            <person name="Wang L."/>
            <person name="Wang W."/>
            <person name="Shao Z."/>
        </authorList>
    </citation>
    <scope>NUCLEOTIDE SEQUENCE [LARGE SCALE GENOMIC DNA]</scope>
    <source>
        <strain evidence="1 2">3-C-1</strain>
    </source>
</reference>
<dbReference type="PATRIC" id="fig|745411.4.peg.710"/>
<evidence type="ECO:0000313" key="1">
    <source>
        <dbReference type="EMBL" id="EKE76647.1"/>
    </source>
</evidence>
<dbReference type="PANTHER" id="PTHR43544:SF12">
    <property type="entry name" value="NAD(P)-BINDING ROSSMANN-FOLD SUPERFAMILY PROTEIN"/>
    <property type="match status" value="1"/>
</dbReference>
<dbReference type="OrthoDB" id="9785826at2"/>
<name>K2JQ83_9GAMM</name>
<organism evidence="1 2">
    <name type="scientific">Gallaecimonas xiamenensis 3-C-1</name>
    <dbReference type="NCBI Taxonomy" id="745411"/>
    <lineage>
        <taxon>Bacteria</taxon>
        <taxon>Pseudomonadati</taxon>
        <taxon>Pseudomonadota</taxon>
        <taxon>Gammaproteobacteria</taxon>
        <taxon>Enterobacterales</taxon>
        <taxon>Gallaecimonadaceae</taxon>
        <taxon>Gallaecimonas</taxon>
    </lineage>
</organism>
<dbReference type="PRINTS" id="PR00081">
    <property type="entry name" value="GDHRDH"/>
</dbReference>
<sequence length="241" mass="25269">MFQHLPKGCNALVIGASQGIGRALCAQLASHPQVNQLYAASRSGQSAHGIAVSADICTQEGRQALVKALGGAPLHLLINTVGRLHGEGLAPEKRLESLTEAAFMDSIRVNALAQALTVQALLPHLAAAGQALIGHLSARVGSIGDNHLGGWYSYRAAKAAQNQLNRTLAVELGRRHPGVLLLTLHPGTTDTALSRPFGQNVPPERLFSPQRAAGQLLAILEVAGPQAHGGFWAWDGSAIPW</sequence>
<keyword evidence="2" id="KW-1185">Reference proteome</keyword>
<evidence type="ECO:0000313" key="2">
    <source>
        <dbReference type="Proteomes" id="UP000006755"/>
    </source>
</evidence>
<dbReference type="Proteomes" id="UP000006755">
    <property type="component" value="Unassembled WGS sequence"/>
</dbReference>
<dbReference type="Gene3D" id="3.40.50.720">
    <property type="entry name" value="NAD(P)-binding Rossmann-like Domain"/>
    <property type="match status" value="1"/>
</dbReference>
<dbReference type="CDD" id="cd05325">
    <property type="entry name" value="carb_red_sniffer_like_SDR_c"/>
    <property type="match status" value="1"/>
</dbReference>
<dbReference type="SUPFAM" id="SSF51735">
    <property type="entry name" value="NAD(P)-binding Rossmann-fold domains"/>
    <property type="match status" value="1"/>
</dbReference>
<gene>
    <name evidence="1" type="ORF">B3C1_03600</name>
</gene>
<dbReference type="InterPro" id="IPR002347">
    <property type="entry name" value="SDR_fam"/>
</dbReference>
<dbReference type="GO" id="GO:0005737">
    <property type="term" value="C:cytoplasm"/>
    <property type="evidence" value="ECO:0007669"/>
    <property type="project" value="TreeGrafter"/>
</dbReference>
<comment type="caution">
    <text evidence="1">The sequence shown here is derived from an EMBL/GenBank/DDBJ whole genome shotgun (WGS) entry which is preliminary data.</text>
</comment>
<accession>K2JQ83</accession>
<dbReference type="GO" id="GO:0016491">
    <property type="term" value="F:oxidoreductase activity"/>
    <property type="evidence" value="ECO:0007669"/>
    <property type="project" value="TreeGrafter"/>
</dbReference>
<dbReference type="eggNOG" id="COG1028">
    <property type="taxonomic scope" value="Bacteria"/>
</dbReference>
<dbReference type="AlphaFoldDB" id="K2JQ83"/>
<dbReference type="RefSeq" id="WP_008482977.1">
    <property type="nucleotide sequence ID" value="NZ_AMRI01000004.1"/>
</dbReference>
<dbReference type="EMBL" id="AMRI01000004">
    <property type="protein sequence ID" value="EKE76647.1"/>
    <property type="molecule type" value="Genomic_DNA"/>
</dbReference>
<dbReference type="STRING" id="745411.B3C1_03600"/>
<dbReference type="PANTHER" id="PTHR43544">
    <property type="entry name" value="SHORT-CHAIN DEHYDROGENASE/REDUCTASE"/>
    <property type="match status" value="1"/>
</dbReference>
<proteinExistence type="predicted"/>
<dbReference type="Pfam" id="PF00106">
    <property type="entry name" value="adh_short"/>
    <property type="match status" value="1"/>
</dbReference>
<protein>
    <submittedName>
        <fullName evidence="1">Short chain dehydrogenase/reductase family oxidoreductase</fullName>
    </submittedName>
</protein>
<dbReference type="InterPro" id="IPR036291">
    <property type="entry name" value="NAD(P)-bd_dom_sf"/>
</dbReference>
<dbReference type="InterPro" id="IPR051468">
    <property type="entry name" value="Fungal_SecMetab_SDRs"/>
</dbReference>